<organism evidence="2 3">
    <name type="scientific">Zea mays</name>
    <name type="common">Maize</name>
    <dbReference type="NCBI Taxonomy" id="4577"/>
    <lineage>
        <taxon>Eukaryota</taxon>
        <taxon>Viridiplantae</taxon>
        <taxon>Streptophyta</taxon>
        <taxon>Embryophyta</taxon>
        <taxon>Tracheophyta</taxon>
        <taxon>Spermatophyta</taxon>
        <taxon>Magnoliopsida</taxon>
        <taxon>Liliopsida</taxon>
        <taxon>Poales</taxon>
        <taxon>Poaceae</taxon>
        <taxon>PACMAD clade</taxon>
        <taxon>Panicoideae</taxon>
        <taxon>Andropogonodae</taxon>
        <taxon>Andropogoneae</taxon>
        <taxon>Tripsacinae</taxon>
        <taxon>Zea</taxon>
    </lineage>
</organism>
<feature type="region of interest" description="Disordered" evidence="1">
    <location>
        <begin position="80"/>
        <end position="156"/>
    </location>
</feature>
<evidence type="ECO:0000256" key="1">
    <source>
        <dbReference type="SAM" id="MobiDB-lite"/>
    </source>
</evidence>
<sequence length="301" mass="34396">MRHHVHLHQPLRRHGVAGPAVRLGDAAAGDHGLRARAGAVALAVRAAGVVGPLLGPLRLRLRRLRQGVLRHGRLRLRRSRVPRRGGVAARHARRVHARRRRRQGLLRRQPRRRLQPAHARAARRGRLPRHGVPCRPQRAVPRRAPRRRRPRLPQRLRGVRQPRVLLQRRLRQPQHLPPVPVLAALQVGVPQVLQLRLRRRHIHLHMQPHRLHHHLLPRINSIQRQIQTFVSEAKPRATGRFSVACILEGKWRQFYENNVMVVGAHCVPIWISNCSGDLAWCTNCTGSSCGRLAMIRQGCGS</sequence>
<reference evidence="2" key="2">
    <citation type="submission" date="2019-07" db="EMBL/GenBank/DDBJ databases">
        <authorList>
            <person name="Seetharam A."/>
            <person name="Woodhouse M."/>
            <person name="Cannon E."/>
        </authorList>
    </citation>
    <scope>NUCLEOTIDE SEQUENCE [LARGE SCALE GENOMIC DNA]</scope>
    <source>
        <strain evidence="2">cv. B73</strain>
    </source>
</reference>
<evidence type="ECO:0000313" key="2">
    <source>
        <dbReference type="EnsemblPlants" id="Zm00001eb040100_P001"/>
    </source>
</evidence>
<feature type="compositionally biased region" description="Basic residues" evidence="1">
    <location>
        <begin position="90"/>
        <end position="129"/>
    </location>
</feature>
<reference evidence="3" key="1">
    <citation type="submission" date="2015-12" db="EMBL/GenBank/DDBJ databases">
        <title>Update maize B73 reference genome by single molecule sequencing technologies.</title>
        <authorList>
            <consortium name="Maize Genome Sequencing Project"/>
            <person name="Ware D."/>
        </authorList>
    </citation>
    <scope>NUCLEOTIDE SEQUENCE [LARGE SCALE GENOMIC DNA]</scope>
    <source>
        <strain evidence="3">cv. B73</strain>
    </source>
</reference>
<dbReference type="EnsemblPlants" id="Zm00001eb040100_T001">
    <property type="protein sequence ID" value="Zm00001eb040100_P001"/>
    <property type="gene ID" value="Zm00001eb040100"/>
</dbReference>
<feature type="compositionally biased region" description="Basic residues" evidence="1">
    <location>
        <begin position="140"/>
        <end position="156"/>
    </location>
</feature>
<name>A0A804LVP7_MAIZE</name>
<dbReference type="Proteomes" id="UP000007305">
    <property type="component" value="Chromosome 1"/>
</dbReference>
<reference evidence="2" key="3">
    <citation type="submission" date="2021-05" db="UniProtKB">
        <authorList>
            <consortium name="EnsemblPlants"/>
        </authorList>
    </citation>
    <scope>IDENTIFICATION</scope>
    <source>
        <strain evidence="2">cv. B73</strain>
    </source>
</reference>
<evidence type="ECO:0000313" key="3">
    <source>
        <dbReference type="Proteomes" id="UP000007305"/>
    </source>
</evidence>
<protein>
    <submittedName>
        <fullName evidence="2">Uncharacterized protein</fullName>
    </submittedName>
</protein>
<dbReference type="Gramene" id="Zm00001eb040100_T001">
    <property type="protein sequence ID" value="Zm00001eb040100_P001"/>
    <property type="gene ID" value="Zm00001eb040100"/>
</dbReference>
<dbReference type="AlphaFoldDB" id="A0A804LVP7"/>
<proteinExistence type="predicted"/>
<dbReference type="OrthoDB" id="2020591at2759"/>
<gene>
    <name evidence="2" type="primary">LOC103643225</name>
</gene>
<keyword evidence="3" id="KW-1185">Reference proteome</keyword>
<accession>A0A804LVP7</accession>